<keyword evidence="4" id="KW-0378">Hydrolase</keyword>
<gene>
    <name evidence="10" type="ORF">HGUI_02838</name>
</gene>
<dbReference type="EMBL" id="FQNF01000057">
    <property type="protein sequence ID" value="SGZ40638.1"/>
    <property type="molecule type" value="Genomic_DNA"/>
</dbReference>
<dbReference type="SUPFAM" id="SSF82171">
    <property type="entry name" value="DPP6 N-terminal domain-like"/>
    <property type="match status" value="1"/>
</dbReference>
<evidence type="ECO:0000256" key="3">
    <source>
        <dbReference type="ARBA" id="ARBA00022670"/>
    </source>
</evidence>
<feature type="transmembrane region" description="Helical" evidence="7">
    <location>
        <begin position="61"/>
        <end position="80"/>
    </location>
</feature>
<keyword evidence="7" id="KW-0472">Membrane</keyword>
<keyword evidence="3" id="KW-0645">Protease</keyword>
<evidence type="ECO:0000256" key="7">
    <source>
        <dbReference type="SAM" id="Phobius"/>
    </source>
</evidence>
<dbReference type="GO" id="GO:0004177">
    <property type="term" value="F:aminopeptidase activity"/>
    <property type="evidence" value="ECO:0007669"/>
    <property type="project" value="UniProtKB-KW"/>
</dbReference>
<feature type="domain" description="Peptidase S9 prolyl oligopeptidase catalytic" evidence="8">
    <location>
        <begin position="691"/>
        <end position="892"/>
    </location>
</feature>
<dbReference type="PANTHER" id="PTHR11731">
    <property type="entry name" value="PROTEASE FAMILY S9B,C DIPEPTIDYL-PEPTIDASE IV-RELATED"/>
    <property type="match status" value="1"/>
</dbReference>
<keyword evidence="11" id="KW-1185">Reference proteome</keyword>
<dbReference type="Gene3D" id="3.40.50.1820">
    <property type="entry name" value="alpha/beta hydrolase"/>
    <property type="match status" value="1"/>
</dbReference>
<dbReference type="GO" id="GO:0005802">
    <property type="term" value="C:trans-Golgi network"/>
    <property type="evidence" value="ECO:0007669"/>
    <property type="project" value="EnsemblFungi"/>
</dbReference>
<dbReference type="InterPro" id="IPR002469">
    <property type="entry name" value="Peptidase_S9B_N"/>
</dbReference>
<dbReference type="Proteomes" id="UP000183365">
    <property type="component" value="Unassembled WGS sequence"/>
</dbReference>
<dbReference type="GO" id="GO:0007323">
    <property type="term" value="P:peptide pheromone maturation"/>
    <property type="evidence" value="ECO:0007669"/>
    <property type="project" value="EnsemblFungi"/>
</dbReference>
<dbReference type="Gene3D" id="2.140.10.30">
    <property type="entry name" value="Dipeptidylpeptidase IV, N-terminal domain"/>
    <property type="match status" value="1"/>
</dbReference>
<protein>
    <recommendedName>
        <fullName evidence="12">Dipeptidyl aminopeptidase A</fullName>
    </recommendedName>
</protein>
<evidence type="ECO:0000256" key="6">
    <source>
        <dbReference type="ARBA" id="ARBA00023180"/>
    </source>
</evidence>
<keyword evidence="7" id="KW-0812">Transmembrane</keyword>
<dbReference type="InterPro" id="IPR050278">
    <property type="entry name" value="Serine_Prot_S9B/DPPIV"/>
</dbReference>
<name>A0A1L0FM42_9ASCO</name>
<keyword evidence="6" id="KW-0325">Glycoprotein</keyword>
<evidence type="ECO:0000256" key="4">
    <source>
        <dbReference type="ARBA" id="ARBA00022801"/>
    </source>
</evidence>
<dbReference type="SUPFAM" id="SSF53474">
    <property type="entry name" value="alpha/beta-Hydrolases"/>
    <property type="match status" value="1"/>
</dbReference>
<proteinExistence type="inferred from homology"/>
<evidence type="ECO:0000256" key="1">
    <source>
        <dbReference type="ARBA" id="ARBA00006150"/>
    </source>
</evidence>
<dbReference type="GO" id="GO:0006508">
    <property type="term" value="P:proteolysis"/>
    <property type="evidence" value="ECO:0007669"/>
    <property type="project" value="UniProtKB-KW"/>
</dbReference>
<evidence type="ECO:0008006" key="12">
    <source>
        <dbReference type="Google" id="ProtNLM"/>
    </source>
</evidence>
<keyword evidence="2" id="KW-0031">Aminopeptidase</keyword>
<dbReference type="GO" id="GO:0008239">
    <property type="term" value="F:dipeptidyl-peptidase activity"/>
    <property type="evidence" value="ECO:0007669"/>
    <property type="project" value="TreeGrafter"/>
</dbReference>
<evidence type="ECO:0000313" key="11">
    <source>
        <dbReference type="Proteomes" id="UP000183365"/>
    </source>
</evidence>
<dbReference type="Pfam" id="PF00930">
    <property type="entry name" value="DPPIV_N"/>
    <property type="match status" value="1"/>
</dbReference>
<accession>A0A1L0FM42</accession>
<dbReference type="InterPro" id="IPR029058">
    <property type="entry name" value="AB_hydrolase_fold"/>
</dbReference>
<sequence>MDFMKLNSNDISNQNGCVDFIIEEPTIQESSHSSDLSFGNMIKFKIKKQISHLHKLLGHKLFNILILSFSLIVVFVFIIINHKALSTSTNHDIISKLDDINGKKRIQLDDILDTTFTLNYQSFKFIRPMPESMVRYVVDPGLFYTVNIVSENDVDIIASTLFDPDSNTALGKSIFDYNGESFKIDTFEVNYDLQNAIVSTNKRQIFRHSKTAKFWFRDIVNNIHYPIADGKDLINCKYSPAYRYIYYTDKKFNLFIQPINTEKNQLGSPVQVTKDGKKLQVLNGVCDWVYQEEVLATDNAVWFSPDDSKCLYLKQLENDVETFTFPKYISEKSNDKVQNFIDLKYPRPGGKLPTYEIHSINLITGEVFPITVYSEHHAIIYAVDWITSSSFIIRSSDRYSNKLIFSLYVYNKNANMWDVKQINEIDFQGKFNGYVEKQKPIQVIRRFEKEGDHTNRNTQVNLILKSTGFAFLAPDKRGFQHIHYAESIKKPDEIHIITDGDFDILEITGYDNENNKLYFMSNYAHPMSKHLSSIDLTTMEVEHLQFCTNKERNNCELDYNEIELSMTTRWAYRKLLGPAEPELYAGNLKDVAVGIVDPDNHDIAPEEVSLPDDMYILKLGDTETLKEVTDIFAMPEINFKSTILDDGVEIHFKEYLPPDYYNRMNQRFNLLVHVYGAPGSMTFNSKFSTFFESSISSNLDTIVLEIEPRGTGGKGWDFKKWSTKNIGTHEPNDFQQVVKQYLESHNNINKENVAIWGWSYGGFITLKTLEFDKGEIFKYGMAVAPVTDWKLYDAIYTERYLGDTNDDQAYNNAKIKDYRAFKDIKRFLIMTGTGDDNVHALNTYKLLDNFNLAEISNFDMQVFPDSDHKIAFHNGSKMVYRKLYKWLQNAFNGVFEEMVF</sequence>
<dbReference type="GO" id="GO:0005886">
    <property type="term" value="C:plasma membrane"/>
    <property type="evidence" value="ECO:0007669"/>
    <property type="project" value="TreeGrafter"/>
</dbReference>
<dbReference type="VEuPathDB" id="FungiDB:HGUI_02838"/>
<dbReference type="AlphaFoldDB" id="A0A1L0FM42"/>
<keyword evidence="7" id="KW-1133">Transmembrane helix</keyword>
<dbReference type="GO" id="GO:0008236">
    <property type="term" value="F:serine-type peptidase activity"/>
    <property type="evidence" value="ECO:0007669"/>
    <property type="project" value="UniProtKB-KW"/>
</dbReference>
<dbReference type="OrthoDB" id="16520at2759"/>
<comment type="similarity">
    <text evidence="1">Belongs to the peptidase S9B family.</text>
</comment>
<evidence type="ECO:0000313" key="10">
    <source>
        <dbReference type="EMBL" id="SGZ40638.1"/>
    </source>
</evidence>
<organism evidence="10 11">
    <name type="scientific">Hanseniaspora guilliermondii</name>
    <dbReference type="NCBI Taxonomy" id="56406"/>
    <lineage>
        <taxon>Eukaryota</taxon>
        <taxon>Fungi</taxon>
        <taxon>Dikarya</taxon>
        <taxon>Ascomycota</taxon>
        <taxon>Saccharomycotina</taxon>
        <taxon>Saccharomycetes</taxon>
        <taxon>Saccharomycodales</taxon>
        <taxon>Saccharomycodaceae</taxon>
        <taxon>Hanseniaspora</taxon>
    </lineage>
</organism>
<dbReference type="InterPro" id="IPR001375">
    <property type="entry name" value="Peptidase_S9_cat"/>
</dbReference>
<keyword evidence="5" id="KW-0720">Serine protease</keyword>
<evidence type="ECO:0000259" key="9">
    <source>
        <dbReference type="Pfam" id="PF00930"/>
    </source>
</evidence>
<evidence type="ECO:0000256" key="2">
    <source>
        <dbReference type="ARBA" id="ARBA00022438"/>
    </source>
</evidence>
<dbReference type="FunFam" id="3.40.50.1820:FF:000003">
    <property type="entry name" value="Dipeptidyl peptidase 4"/>
    <property type="match status" value="1"/>
</dbReference>
<evidence type="ECO:0000259" key="8">
    <source>
        <dbReference type="Pfam" id="PF00326"/>
    </source>
</evidence>
<evidence type="ECO:0000256" key="5">
    <source>
        <dbReference type="ARBA" id="ARBA00022825"/>
    </source>
</evidence>
<dbReference type="PANTHER" id="PTHR11731:SF160">
    <property type="entry name" value="DIPEPTIDYL AMINOPEPTIDASE A"/>
    <property type="match status" value="1"/>
</dbReference>
<dbReference type="Pfam" id="PF00326">
    <property type="entry name" value="Peptidase_S9"/>
    <property type="match status" value="1"/>
</dbReference>
<feature type="domain" description="Dipeptidylpeptidase IV N-terminal" evidence="9">
    <location>
        <begin position="191"/>
        <end position="579"/>
    </location>
</feature>
<reference evidence="11" key="1">
    <citation type="submission" date="2016-11" db="EMBL/GenBank/DDBJ databases">
        <authorList>
            <person name="Guldener U."/>
        </authorList>
    </citation>
    <scope>NUCLEOTIDE SEQUENCE [LARGE SCALE GENOMIC DNA]</scope>
</reference>